<organism evidence="3 4">
    <name type="scientific">Parathielavia hyrcaniae</name>
    <dbReference type="NCBI Taxonomy" id="113614"/>
    <lineage>
        <taxon>Eukaryota</taxon>
        <taxon>Fungi</taxon>
        <taxon>Dikarya</taxon>
        <taxon>Ascomycota</taxon>
        <taxon>Pezizomycotina</taxon>
        <taxon>Sordariomycetes</taxon>
        <taxon>Sordariomycetidae</taxon>
        <taxon>Sordariales</taxon>
        <taxon>Chaetomiaceae</taxon>
        <taxon>Parathielavia</taxon>
    </lineage>
</organism>
<keyword evidence="4" id="KW-1185">Reference proteome</keyword>
<dbReference type="Pfam" id="PF24852">
    <property type="entry name" value="DUF7726"/>
    <property type="match status" value="2"/>
</dbReference>
<dbReference type="EMBL" id="MU863655">
    <property type="protein sequence ID" value="KAK4098827.1"/>
    <property type="molecule type" value="Genomic_DNA"/>
</dbReference>
<feature type="domain" description="DUF7726" evidence="2">
    <location>
        <begin position="75"/>
        <end position="146"/>
    </location>
</feature>
<evidence type="ECO:0000259" key="2">
    <source>
        <dbReference type="Pfam" id="PF24852"/>
    </source>
</evidence>
<dbReference type="AlphaFoldDB" id="A0AAN6Q0K9"/>
<name>A0AAN6Q0K9_9PEZI</name>
<reference evidence="3" key="2">
    <citation type="submission" date="2023-05" db="EMBL/GenBank/DDBJ databases">
        <authorList>
            <consortium name="Lawrence Berkeley National Laboratory"/>
            <person name="Steindorff A."/>
            <person name="Hensen N."/>
            <person name="Bonometti L."/>
            <person name="Westerberg I."/>
            <person name="Brannstrom I.O."/>
            <person name="Guillou S."/>
            <person name="Cros-Aarteil S."/>
            <person name="Calhoun S."/>
            <person name="Haridas S."/>
            <person name="Kuo A."/>
            <person name="Mondo S."/>
            <person name="Pangilinan J."/>
            <person name="Riley R."/>
            <person name="Labutti K."/>
            <person name="Andreopoulos B."/>
            <person name="Lipzen A."/>
            <person name="Chen C."/>
            <person name="Yanf M."/>
            <person name="Daum C."/>
            <person name="Ng V."/>
            <person name="Clum A."/>
            <person name="Ohm R."/>
            <person name="Martin F."/>
            <person name="Silar P."/>
            <person name="Natvig D."/>
            <person name="Lalanne C."/>
            <person name="Gautier V."/>
            <person name="Ament-Velasquez S.L."/>
            <person name="Kruys A."/>
            <person name="Hutchinson M.I."/>
            <person name="Powell A.J."/>
            <person name="Barry K."/>
            <person name="Miller A.N."/>
            <person name="Grigoriev I.V."/>
            <person name="Debuchy R."/>
            <person name="Gladieux P."/>
            <person name="Thoren M.H."/>
            <person name="Johannesson H."/>
        </authorList>
    </citation>
    <scope>NUCLEOTIDE SEQUENCE</scope>
    <source>
        <strain evidence="3">CBS 757.83</strain>
    </source>
</reference>
<feature type="domain" description="DUF7726" evidence="2">
    <location>
        <begin position="184"/>
        <end position="265"/>
    </location>
</feature>
<dbReference type="InterPro" id="IPR056143">
    <property type="entry name" value="DUF7726"/>
</dbReference>
<evidence type="ECO:0000256" key="1">
    <source>
        <dbReference type="SAM" id="MobiDB-lite"/>
    </source>
</evidence>
<dbReference type="Proteomes" id="UP001305647">
    <property type="component" value="Unassembled WGS sequence"/>
</dbReference>
<dbReference type="PANTHER" id="PTHR42339:SF1">
    <property type="entry name" value="HISTONE H1"/>
    <property type="match status" value="1"/>
</dbReference>
<accession>A0AAN6Q0K9</accession>
<evidence type="ECO:0000313" key="3">
    <source>
        <dbReference type="EMBL" id="KAK4098827.1"/>
    </source>
</evidence>
<sequence length="382" mass="41314">MSSEFMRTALGPVPAAVNAQVGSAAAAGLSAAPGQDNAPVMLPATKPASKKRKSTEAHTPVAAVDLDSIDLEGSPMDENCDQVRRKFTRVIDSGAMTKTAFAREIGVSAKSLNGFPGTHGPMNWSGFAAYDAAWEFFKKREIVGVKLPTAKKQVSAAGDGSAAAPALPDISDVVLPGEDLDAVPVFDTCDEVRKKINAHLKKPGITKAGFCRDMYAQLKGPSRTAKPLQSSQLDRFRNSKGPLSGAKTLVYYGAYVFFEKLRIKGGRPKSKHRVAMEREWGPEGIDREHDQNQPVWCRAGEHPVMDRYGKLSFRLGLPIYGNHGPVPQYRVNHFAHLIVTSHCTLPISFSAPGRGSMTLKLGTGALRLSIFGWNDPKILLYT</sequence>
<dbReference type="PANTHER" id="PTHR42339">
    <property type="entry name" value="HISTONE H1"/>
    <property type="match status" value="1"/>
</dbReference>
<comment type="caution">
    <text evidence="3">The sequence shown here is derived from an EMBL/GenBank/DDBJ whole genome shotgun (WGS) entry which is preliminary data.</text>
</comment>
<feature type="region of interest" description="Disordered" evidence="1">
    <location>
        <begin position="30"/>
        <end position="59"/>
    </location>
</feature>
<reference evidence="3" key="1">
    <citation type="journal article" date="2023" name="Mol. Phylogenet. Evol.">
        <title>Genome-scale phylogeny and comparative genomics of the fungal order Sordariales.</title>
        <authorList>
            <person name="Hensen N."/>
            <person name="Bonometti L."/>
            <person name="Westerberg I."/>
            <person name="Brannstrom I.O."/>
            <person name="Guillou S."/>
            <person name="Cros-Aarteil S."/>
            <person name="Calhoun S."/>
            <person name="Haridas S."/>
            <person name="Kuo A."/>
            <person name="Mondo S."/>
            <person name="Pangilinan J."/>
            <person name="Riley R."/>
            <person name="LaButti K."/>
            <person name="Andreopoulos B."/>
            <person name="Lipzen A."/>
            <person name="Chen C."/>
            <person name="Yan M."/>
            <person name="Daum C."/>
            <person name="Ng V."/>
            <person name="Clum A."/>
            <person name="Steindorff A."/>
            <person name="Ohm R.A."/>
            <person name="Martin F."/>
            <person name="Silar P."/>
            <person name="Natvig D.O."/>
            <person name="Lalanne C."/>
            <person name="Gautier V."/>
            <person name="Ament-Velasquez S.L."/>
            <person name="Kruys A."/>
            <person name="Hutchinson M.I."/>
            <person name="Powell A.J."/>
            <person name="Barry K."/>
            <person name="Miller A.N."/>
            <person name="Grigoriev I.V."/>
            <person name="Debuchy R."/>
            <person name="Gladieux P."/>
            <person name="Hiltunen Thoren M."/>
            <person name="Johannesson H."/>
        </authorList>
    </citation>
    <scope>NUCLEOTIDE SEQUENCE</scope>
    <source>
        <strain evidence="3">CBS 757.83</strain>
    </source>
</reference>
<protein>
    <recommendedName>
        <fullName evidence="2">DUF7726 domain-containing protein</fullName>
    </recommendedName>
</protein>
<gene>
    <name evidence="3" type="ORF">N658DRAFT_560841</name>
</gene>
<proteinExistence type="predicted"/>
<evidence type="ECO:0000313" key="4">
    <source>
        <dbReference type="Proteomes" id="UP001305647"/>
    </source>
</evidence>